<reference evidence="2 3" key="1">
    <citation type="submission" date="2018-08" db="EMBL/GenBank/DDBJ databases">
        <title>Genomic Encyclopedia of Type Strains, Phase III (KMG-III): the genomes of soil and plant-associated and newly described type strains.</title>
        <authorList>
            <person name="Whitman W."/>
        </authorList>
    </citation>
    <scope>NUCLEOTIDE SEQUENCE [LARGE SCALE GENOMIC DNA]</scope>
    <source>
        <strain evidence="2 3">CGMCC 1.10966</strain>
    </source>
</reference>
<protein>
    <submittedName>
        <fullName evidence="2">CubicO group peptidase (Beta-lactamase class C family)</fullName>
    </submittedName>
</protein>
<dbReference type="Pfam" id="PF00144">
    <property type="entry name" value="Beta-lactamase"/>
    <property type="match status" value="1"/>
</dbReference>
<dbReference type="Proteomes" id="UP000256304">
    <property type="component" value="Unassembled WGS sequence"/>
</dbReference>
<comment type="caution">
    <text evidence="2">The sequence shown here is derived from an EMBL/GenBank/DDBJ whole genome shotgun (WGS) entry which is preliminary data.</text>
</comment>
<evidence type="ECO:0000259" key="1">
    <source>
        <dbReference type="Pfam" id="PF00144"/>
    </source>
</evidence>
<evidence type="ECO:0000313" key="2">
    <source>
        <dbReference type="EMBL" id="REE88938.1"/>
    </source>
</evidence>
<sequence>MISDTRLPRSTPEQQGISSTSIVKFLDVIRENNWEVHGFMLSRHGYVVAEGWWDPYRRDIPHALYSMSKSLISTAIGFAVAERLISLDNRIIDLFPEDAPEIPSENLAAMRIRHLLMMASGHAEAVTTWSCGDGNWVKLFLTTPIEHAPGTHFVYNTAASYMLCAIINRASGQSIDAYLDTRLFAPLGLTTVKWDKCPRGVVHAGLGTSLTSEDAAKFGQLYLQRGQWNGAQLLPASWIDEATSYHISTGDPVYNDFTQGYGYQFWRCRHNTYRADGAYGQVCLVMPDQDAVIALFSGTDEKEAVVNAIWETLLPGMSNEALAPNREALSELSGRLDELRIEVDLRETASRIESLIQDRIYMIEPNQEQIETVSLRFEPHEATLTIHNPFGEQHARLGRGWWQMSSLAVSDPGEGSAMKVAGSFIWLDERTLVIHLAFVETSFRRMFTCRFSAQSCEIELELASNLYWDWLPQEAARMTGIWNGNGVDSNGILNH</sequence>
<dbReference type="InterPro" id="IPR012338">
    <property type="entry name" value="Beta-lactam/transpept-like"/>
</dbReference>
<dbReference type="InterPro" id="IPR050789">
    <property type="entry name" value="Diverse_Enzym_Activities"/>
</dbReference>
<organism evidence="2 3">
    <name type="scientific">Paenibacillus taihuensis</name>
    <dbReference type="NCBI Taxonomy" id="1156355"/>
    <lineage>
        <taxon>Bacteria</taxon>
        <taxon>Bacillati</taxon>
        <taxon>Bacillota</taxon>
        <taxon>Bacilli</taxon>
        <taxon>Bacillales</taxon>
        <taxon>Paenibacillaceae</taxon>
        <taxon>Paenibacillus</taxon>
    </lineage>
</organism>
<evidence type="ECO:0000313" key="3">
    <source>
        <dbReference type="Proteomes" id="UP000256304"/>
    </source>
</evidence>
<dbReference type="EMBL" id="QTTN01000007">
    <property type="protein sequence ID" value="REE88938.1"/>
    <property type="molecule type" value="Genomic_DNA"/>
</dbReference>
<keyword evidence="3" id="KW-1185">Reference proteome</keyword>
<dbReference type="SUPFAM" id="SSF56601">
    <property type="entry name" value="beta-lactamase/transpeptidase-like"/>
    <property type="match status" value="1"/>
</dbReference>
<dbReference type="Gene3D" id="3.40.710.10">
    <property type="entry name" value="DD-peptidase/beta-lactamase superfamily"/>
    <property type="match status" value="1"/>
</dbReference>
<dbReference type="PANTHER" id="PTHR43283">
    <property type="entry name" value="BETA-LACTAMASE-RELATED"/>
    <property type="match status" value="1"/>
</dbReference>
<name>A0A3D9SC89_9BACL</name>
<dbReference type="InterPro" id="IPR001466">
    <property type="entry name" value="Beta-lactam-related"/>
</dbReference>
<dbReference type="AlphaFoldDB" id="A0A3D9SC89"/>
<accession>A0A3D9SC89</accession>
<feature type="domain" description="Beta-lactamase-related" evidence="1">
    <location>
        <begin position="40"/>
        <end position="302"/>
    </location>
</feature>
<proteinExistence type="predicted"/>
<dbReference type="OrthoDB" id="9773047at2"/>
<gene>
    <name evidence="2" type="ORF">A8990_10734</name>
</gene>
<dbReference type="PANTHER" id="PTHR43283:SF7">
    <property type="entry name" value="BETA-LACTAMASE-RELATED DOMAIN-CONTAINING PROTEIN"/>
    <property type="match status" value="1"/>
</dbReference>
<dbReference type="RefSeq" id="WP_116188452.1">
    <property type="nucleotide sequence ID" value="NZ_QTTN01000007.1"/>
</dbReference>